<dbReference type="CDD" id="cd03801">
    <property type="entry name" value="GT4_PimA-like"/>
    <property type="match status" value="1"/>
</dbReference>
<proteinExistence type="predicted"/>
<dbReference type="InterPro" id="IPR001296">
    <property type="entry name" value="Glyco_trans_1"/>
</dbReference>
<dbReference type="Pfam" id="PF00534">
    <property type="entry name" value="Glycos_transf_1"/>
    <property type="match status" value="1"/>
</dbReference>
<sequence length="375" mass="42028">MKIAQVTPVYPPRIGGIGNVAQEYAQALVHDHFDVTVFTPQYKADEAGSDNQILNRITPLYQWGNAAFIPQLIWKLRKFDLIHLHYPFYGGAESVALAALIWRKPLIITYHMKTVATGWQEWIFRIYRLLAEPIIFALAKMICVSSLDYADSVNLTSKKLIELPFSVDVDRFVPGDGQDIRQELGIDHQAKVIIFVGGLDDAHYFKGVDVLIESCSGLITDVDWHLIIIGDGNKKKAYQELAAKKNIKDRTHFVGRVGHDDLPKYYQASDFHILPAINCCEAFGLVTLEAASSGLPSIVSNLPGVRTLVSLGETGFIIKPANAKDLSGAITKLLVDDNLRFKFGRSARLRVENQFAKTAIYKKLKEIYQSVRIIR</sequence>
<dbReference type="Proteomes" id="UP000033930">
    <property type="component" value="Unassembled WGS sequence"/>
</dbReference>
<name>A0A0G0YHB8_9BACT</name>
<dbReference type="AlphaFoldDB" id="A0A0G0YHB8"/>
<organism evidence="3 4">
    <name type="scientific">Candidatus Uhrbacteria bacterium GW2011_GWC1_41_20</name>
    <dbReference type="NCBI Taxonomy" id="1618983"/>
    <lineage>
        <taxon>Bacteria</taxon>
        <taxon>Candidatus Uhriibacteriota</taxon>
    </lineage>
</organism>
<dbReference type="InterPro" id="IPR050194">
    <property type="entry name" value="Glycosyltransferase_grp1"/>
</dbReference>
<evidence type="ECO:0000313" key="3">
    <source>
        <dbReference type="EMBL" id="KKR99747.1"/>
    </source>
</evidence>
<dbReference type="SUPFAM" id="SSF53756">
    <property type="entry name" value="UDP-Glycosyltransferase/glycogen phosphorylase"/>
    <property type="match status" value="1"/>
</dbReference>
<dbReference type="PANTHER" id="PTHR45947">
    <property type="entry name" value="SULFOQUINOVOSYL TRANSFERASE SQD2"/>
    <property type="match status" value="1"/>
</dbReference>
<evidence type="ECO:0000259" key="1">
    <source>
        <dbReference type="Pfam" id="PF00534"/>
    </source>
</evidence>
<dbReference type="Gene3D" id="3.40.50.2000">
    <property type="entry name" value="Glycogen Phosphorylase B"/>
    <property type="match status" value="2"/>
</dbReference>
<comment type="caution">
    <text evidence="3">The sequence shown here is derived from an EMBL/GenBank/DDBJ whole genome shotgun (WGS) entry which is preliminary data.</text>
</comment>
<dbReference type="EMBL" id="LCAW01000003">
    <property type="protein sequence ID" value="KKR99747.1"/>
    <property type="molecule type" value="Genomic_DNA"/>
</dbReference>
<reference evidence="3 4" key="1">
    <citation type="journal article" date="2015" name="Nature">
        <title>rRNA introns, odd ribosomes, and small enigmatic genomes across a large radiation of phyla.</title>
        <authorList>
            <person name="Brown C.T."/>
            <person name="Hug L.A."/>
            <person name="Thomas B.C."/>
            <person name="Sharon I."/>
            <person name="Castelle C.J."/>
            <person name="Singh A."/>
            <person name="Wilkins M.J."/>
            <person name="Williams K.H."/>
            <person name="Banfield J.F."/>
        </authorList>
    </citation>
    <scope>NUCLEOTIDE SEQUENCE [LARGE SCALE GENOMIC DNA]</scope>
</reference>
<feature type="domain" description="Glycosyl transferase family 1" evidence="1">
    <location>
        <begin position="178"/>
        <end position="349"/>
    </location>
</feature>
<evidence type="ECO:0000313" key="4">
    <source>
        <dbReference type="Proteomes" id="UP000033930"/>
    </source>
</evidence>
<accession>A0A0G0YHB8</accession>
<dbReference type="GO" id="GO:0016757">
    <property type="term" value="F:glycosyltransferase activity"/>
    <property type="evidence" value="ECO:0007669"/>
    <property type="project" value="InterPro"/>
</dbReference>
<dbReference type="Pfam" id="PF13439">
    <property type="entry name" value="Glyco_transf_4"/>
    <property type="match status" value="1"/>
</dbReference>
<dbReference type="InterPro" id="IPR028098">
    <property type="entry name" value="Glyco_trans_4-like_N"/>
</dbReference>
<protein>
    <submittedName>
        <fullName evidence="3">Glycosyltransferase (Modular protein)</fullName>
    </submittedName>
</protein>
<dbReference type="PANTHER" id="PTHR45947:SF3">
    <property type="entry name" value="SULFOQUINOVOSYL TRANSFERASE SQD2"/>
    <property type="match status" value="1"/>
</dbReference>
<feature type="domain" description="Glycosyltransferase subfamily 4-like N-terminal" evidence="2">
    <location>
        <begin position="14"/>
        <end position="146"/>
    </location>
</feature>
<gene>
    <name evidence="3" type="ORF">UU50_C0003G0052</name>
</gene>
<keyword evidence="3" id="KW-0808">Transferase</keyword>
<evidence type="ECO:0000259" key="2">
    <source>
        <dbReference type="Pfam" id="PF13439"/>
    </source>
</evidence>